<sequence>MVGIQAVGGRTEVTRARQVARDGAGTGCEGGPARPVRAGRGRRVGRGDRSAHTGGSFVVLLRARVVRRAADRAGTLVS</sequence>
<evidence type="ECO:0000313" key="3">
    <source>
        <dbReference type="Proteomes" id="UP000035035"/>
    </source>
</evidence>
<accession>W9DGN8</accession>
<dbReference type="Proteomes" id="UP000035035">
    <property type="component" value="Unassembled WGS sequence"/>
</dbReference>
<dbReference type="AlphaFoldDB" id="W9DGN8"/>
<protein>
    <submittedName>
        <fullName evidence="2">Uncharacterized protein</fullName>
    </submittedName>
</protein>
<dbReference type="HOGENOM" id="CLU_2617019_0_0_11"/>
<evidence type="ECO:0000313" key="2">
    <source>
        <dbReference type="EMBL" id="ETA05586.1"/>
    </source>
</evidence>
<name>W9DGN8_9ACTN</name>
<comment type="caution">
    <text evidence="2">The sequence shown here is derived from an EMBL/GenBank/DDBJ whole genome shotgun (WGS) entry which is preliminary data.</text>
</comment>
<reference evidence="2 3" key="1">
    <citation type="journal article" date="2014" name="Genome Announc.">
        <title>Draft Genome Sequence of Gordonia alkanivorans Strain CGMCC6845, a Halotolerant Hydrocarbon-Degrading Bacterium.</title>
        <authorList>
            <person name="Wang X."/>
            <person name="Jin D."/>
            <person name="Zhou L."/>
            <person name="Wu L."/>
            <person name="An W."/>
            <person name="Zhao L."/>
        </authorList>
    </citation>
    <scope>NUCLEOTIDE SEQUENCE [LARGE SCALE GENOMIC DNA]</scope>
    <source>
        <strain evidence="2 3">CGMCC 6845</strain>
    </source>
</reference>
<organism evidence="2 3">
    <name type="scientific">Gordonia alkanivorans CGMCC 6845</name>
    <dbReference type="NCBI Taxonomy" id="1423140"/>
    <lineage>
        <taxon>Bacteria</taxon>
        <taxon>Bacillati</taxon>
        <taxon>Actinomycetota</taxon>
        <taxon>Actinomycetes</taxon>
        <taxon>Mycobacteriales</taxon>
        <taxon>Gordoniaceae</taxon>
        <taxon>Gordonia</taxon>
    </lineage>
</organism>
<evidence type="ECO:0000256" key="1">
    <source>
        <dbReference type="SAM" id="MobiDB-lite"/>
    </source>
</evidence>
<dbReference type="EMBL" id="AYXO01000045">
    <property type="protein sequence ID" value="ETA05586.1"/>
    <property type="molecule type" value="Genomic_DNA"/>
</dbReference>
<proteinExistence type="predicted"/>
<keyword evidence="3" id="KW-1185">Reference proteome</keyword>
<gene>
    <name evidence="2" type="ORF">V525_17540</name>
</gene>
<feature type="region of interest" description="Disordered" evidence="1">
    <location>
        <begin position="17"/>
        <end position="52"/>
    </location>
</feature>